<feature type="compositionally biased region" description="Basic residues" evidence="1">
    <location>
        <begin position="1"/>
        <end position="10"/>
    </location>
</feature>
<feature type="compositionally biased region" description="Polar residues" evidence="1">
    <location>
        <begin position="457"/>
        <end position="482"/>
    </location>
</feature>
<feature type="compositionally biased region" description="Low complexity" evidence="1">
    <location>
        <begin position="277"/>
        <end position="287"/>
    </location>
</feature>
<gene>
    <name evidence="2" type="ORF">UTRI_02919</name>
</gene>
<evidence type="ECO:0000256" key="1">
    <source>
        <dbReference type="SAM" id="MobiDB-lite"/>
    </source>
</evidence>
<feature type="compositionally biased region" description="Polar residues" evidence="1">
    <location>
        <begin position="288"/>
        <end position="302"/>
    </location>
</feature>
<feature type="compositionally biased region" description="Low complexity" evidence="1">
    <location>
        <begin position="11"/>
        <end position="32"/>
    </location>
</feature>
<sequence length="885" mass="92987">MAATSRRRSSHGLTSSGSSTQLARRGSSSRLGGARGRFDPSLMMSSNAASSNKGSRDASPYDERNAADDDAAAAAHDKATHRNKSTDRLQRSRDSSTHLGGKRSKSYTHLALTADDANGGRRRKGASRKGKNQRTEPEDGWTSASADNTPSDHSAEVSPSSSPADEGLVLGIKKRPANPKQTSTSTTLPAPKKESFPQPPDTPRASAKVLEPENGHSTPERRAVDAEASSASATSAAVQSSLSKHPEAPDQLAREDTTRTLVDRQTDGTDAAEATASQSGSQQGSSSRATPEVTSLDNSMSSLKLVASPASEKAPSRNGSGLTLDPVTHTRHHRVSSNASNRTLRSSMPLASSPSSIRSKSSVLSSRFPLFSRETQAAAPPMLDTHNALAGRLGARHEDRGDLLAPLAGPSRSGRSVSAMVSSTSAPVGLDQLPHGSLDSRSNALTKSGQGKGIHSTVGTPSPLSSATQSAAATVGYGSQQRLAKDTVSDRRRTASTQSLTAADAAKLAAKLRLARDSMDDHGLGGYGSTQRGAQGYNPRLEKYKKPVVSTFVKDAATEVPQAIEVQANSVYSKLFSQAHDSQNGEDPDKRMIRYVMGYGVSGPPIEKSRLSDALLGPSLDMADFESSWAPALAHAAGLGAAVPAPIQTEYGLVTPEAPAAAGGPNSTPLHLIHGLTTTSPDPFPLDPTDVPALQEDADVFDSHPVSQLAQNPIQLVDPALIRAIAITTHAIAVHRSHVVTRRYADPMREGLERVVRSSGRYVPLAKTNNTANSVPNSPQVSSRWGRKTAPNSPVGSRIDARDGGSGNRPGFQRRNTSDAQHQQHQSQYSSGLGHHSNSASSNLAGQLYNLVDAAEHPVRSLKRVWSGGIARGGLAALTRTEEEA</sequence>
<dbReference type="EMBL" id="OOIN01000043">
    <property type="protein sequence ID" value="SPO32362.1"/>
    <property type="molecule type" value="Genomic_DNA"/>
</dbReference>
<feature type="compositionally biased region" description="Polar residues" evidence="1">
    <location>
        <begin position="142"/>
        <end position="163"/>
    </location>
</feature>
<dbReference type="OrthoDB" id="3362327at2759"/>
<feature type="region of interest" description="Disordered" evidence="1">
    <location>
        <begin position="402"/>
        <end position="499"/>
    </location>
</feature>
<feature type="compositionally biased region" description="Polar residues" evidence="1">
    <location>
        <begin position="767"/>
        <end position="783"/>
    </location>
</feature>
<feature type="compositionally biased region" description="Low complexity" evidence="1">
    <location>
        <begin position="226"/>
        <end position="243"/>
    </location>
</feature>
<dbReference type="AlphaFoldDB" id="A0A5C3EPJ2"/>
<organism evidence="2 3">
    <name type="scientific">Ustilago trichophora</name>
    <dbReference type="NCBI Taxonomy" id="86804"/>
    <lineage>
        <taxon>Eukaryota</taxon>
        <taxon>Fungi</taxon>
        <taxon>Dikarya</taxon>
        <taxon>Basidiomycota</taxon>
        <taxon>Ustilaginomycotina</taxon>
        <taxon>Ustilaginomycetes</taxon>
        <taxon>Ustilaginales</taxon>
        <taxon>Ustilaginaceae</taxon>
        <taxon>Ustilago</taxon>
    </lineage>
</organism>
<feature type="compositionally biased region" description="Low complexity" evidence="1">
    <location>
        <begin position="43"/>
        <end position="52"/>
    </location>
</feature>
<keyword evidence="3" id="KW-1185">Reference proteome</keyword>
<feature type="region of interest" description="Disordered" evidence="1">
    <location>
        <begin position="1"/>
        <end position="358"/>
    </location>
</feature>
<accession>A0A5C3EPJ2</accession>
<protein>
    <submittedName>
        <fullName evidence="2">Uncharacterized protein</fullName>
    </submittedName>
</protein>
<feature type="compositionally biased region" description="Basic and acidic residues" evidence="1">
    <location>
        <begin position="210"/>
        <end position="225"/>
    </location>
</feature>
<feature type="compositionally biased region" description="Polar residues" evidence="1">
    <location>
        <begin position="413"/>
        <end position="426"/>
    </location>
</feature>
<evidence type="ECO:0000313" key="3">
    <source>
        <dbReference type="Proteomes" id="UP000324022"/>
    </source>
</evidence>
<feature type="compositionally biased region" description="Low complexity" evidence="1">
    <location>
        <begin position="344"/>
        <end position="358"/>
    </location>
</feature>
<feature type="compositionally biased region" description="Low complexity" evidence="1">
    <location>
        <begin position="821"/>
        <end position="837"/>
    </location>
</feature>
<feature type="compositionally biased region" description="Basic and acidic residues" evidence="1">
    <location>
        <begin position="244"/>
        <end position="267"/>
    </location>
</feature>
<reference evidence="2 3" key="1">
    <citation type="submission" date="2018-03" db="EMBL/GenBank/DDBJ databases">
        <authorList>
            <person name="Guldener U."/>
        </authorList>
    </citation>
    <scope>NUCLEOTIDE SEQUENCE [LARGE SCALE GENOMIC DNA]</scope>
    <source>
        <strain evidence="2 3">NBRC100155</strain>
    </source>
</reference>
<name>A0A5C3EPJ2_9BASI</name>
<feature type="compositionally biased region" description="Basic and acidic residues" evidence="1">
    <location>
        <begin position="54"/>
        <end position="67"/>
    </location>
</feature>
<evidence type="ECO:0000313" key="2">
    <source>
        <dbReference type="EMBL" id="SPO32362.1"/>
    </source>
</evidence>
<feature type="compositionally biased region" description="Polar residues" evidence="1">
    <location>
        <begin position="439"/>
        <end position="449"/>
    </location>
</feature>
<feature type="compositionally biased region" description="Basic and acidic residues" evidence="1">
    <location>
        <begin position="75"/>
        <end position="96"/>
    </location>
</feature>
<proteinExistence type="predicted"/>
<feature type="compositionally biased region" description="Basic residues" evidence="1">
    <location>
        <begin position="120"/>
        <end position="132"/>
    </location>
</feature>
<feature type="compositionally biased region" description="Polar residues" evidence="1">
    <location>
        <begin position="179"/>
        <end position="188"/>
    </location>
</feature>
<feature type="region of interest" description="Disordered" evidence="1">
    <location>
        <begin position="763"/>
        <end position="841"/>
    </location>
</feature>
<feature type="compositionally biased region" description="Basic and acidic residues" evidence="1">
    <location>
        <begin position="483"/>
        <end position="493"/>
    </location>
</feature>
<dbReference type="Proteomes" id="UP000324022">
    <property type="component" value="Unassembled WGS sequence"/>
</dbReference>